<evidence type="ECO:0000313" key="2">
    <source>
        <dbReference type="Proteomes" id="UP000177026"/>
    </source>
</evidence>
<dbReference type="Proteomes" id="UP000177026">
    <property type="component" value="Unassembled WGS sequence"/>
</dbReference>
<protein>
    <submittedName>
        <fullName evidence="1">Uncharacterized protein</fullName>
    </submittedName>
</protein>
<name>A0A1F7GHE1_9BACT</name>
<gene>
    <name evidence="1" type="ORF">A2866_06535</name>
</gene>
<dbReference type="EMBL" id="MFZI01000073">
    <property type="protein sequence ID" value="OGK18216.1"/>
    <property type="molecule type" value="Genomic_DNA"/>
</dbReference>
<dbReference type="AlphaFoldDB" id="A0A1F7GHE1"/>
<proteinExistence type="predicted"/>
<reference evidence="1 2" key="1">
    <citation type="journal article" date="2016" name="Nat. Commun.">
        <title>Thousands of microbial genomes shed light on interconnected biogeochemical processes in an aquifer system.</title>
        <authorList>
            <person name="Anantharaman K."/>
            <person name="Brown C.T."/>
            <person name="Hug L.A."/>
            <person name="Sharon I."/>
            <person name="Castelle C.J."/>
            <person name="Probst A.J."/>
            <person name="Thomas B.C."/>
            <person name="Singh A."/>
            <person name="Wilkins M.J."/>
            <person name="Karaoz U."/>
            <person name="Brodie E.L."/>
            <person name="Williams K.H."/>
            <person name="Hubbard S.S."/>
            <person name="Banfield J.F."/>
        </authorList>
    </citation>
    <scope>NUCLEOTIDE SEQUENCE [LARGE SCALE GENOMIC DNA]</scope>
</reference>
<sequence length="152" mass="17278">MLGLDQLRTIPEREVAAAVFEAVGVLEIYTNPDSDYHSYLQAKTRIDMEPPFGLNFPSQLWLAERALYDHSLQHGYIEEADLQRFADKLFKWKNVEGRVIGTDKERGKALDEYKRLFGKMAGAFEKNPTASKIFGQLASLGNAALYVPPRQR</sequence>
<comment type="caution">
    <text evidence="1">The sequence shown here is derived from an EMBL/GenBank/DDBJ whole genome shotgun (WGS) entry which is preliminary data.</text>
</comment>
<evidence type="ECO:0000313" key="1">
    <source>
        <dbReference type="EMBL" id="OGK18216.1"/>
    </source>
</evidence>
<accession>A0A1F7GHE1</accession>
<organism evidence="1 2">
    <name type="scientific">Candidatus Roizmanbacteria bacterium RIFCSPHIGHO2_01_FULL_39_8</name>
    <dbReference type="NCBI Taxonomy" id="1802033"/>
    <lineage>
        <taxon>Bacteria</taxon>
        <taxon>Candidatus Roizmaniibacteriota</taxon>
    </lineage>
</organism>